<dbReference type="PANTHER" id="PTHR35534:SF1">
    <property type="entry name" value="LARGE RIBOSOMAL SUBUNIT PROTEIN BL32"/>
    <property type="match status" value="1"/>
</dbReference>
<protein>
    <recommendedName>
        <fullName evidence="4 5">Large ribosomal subunit protein bL32</fullName>
    </recommendedName>
</protein>
<comment type="similarity">
    <text evidence="1 5">Belongs to the bacterial ribosomal protein bL32 family.</text>
</comment>
<dbReference type="InterPro" id="IPR002677">
    <property type="entry name" value="Ribosomal_bL32"/>
</dbReference>
<name>A0A426TST7_9CHLR</name>
<dbReference type="InterPro" id="IPR044957">
    <property type="entry name" value="Ribosomal_bL32_bact"/>
</dbReference>
<dbReference type="SUPFAM" id="SSF57829">
    <property type="entry name" value="Zn-binding ribosomal proteins"/>
    <property type="match status" value="1"/>
</dbReference>
<accession>A0A426TST7</accession>
<evidence type="ECO:0000256" key="5">
    <source>
        <dbReference type="HAMAP-Rule" id="MF_00340"/>
    </source>
</evidence>
<dbReference type="GO" id="GO:0006412">
    <property type="term" value="P:translation"/>
    <property type="evidence" value="ECO:0007669"/>
    <property type="project" value="UniProtKB-UniRule"/>
</dbReference>
<evidence type="ECO:0000313" key="7">
    <source>
        <dbReference type="Proteomes" id="UP000280307"/>
    </source>
</evidence>
<evidence type="ECO:0000256" key="4">
    <source>
        <dbReference type="ARBA" id="ARBA00035178"/>
    </source>
</evidence>
<dbReference type="HAMAP" id="MF_00340">
    <property type="entry name" value="Ribosomal_bL32"/>
    <property type="match status" value="1"/>
</dbReference>
<dbReference type="GO" id="GO:0003735">
    <property type="term" value="F:structural constituent of ribosome"/>
    <property type="evidence" value="ECO:0007669"/>
    <property type="project" value="InterPro"/>
</dbReference>
<reference evidence="6 7" key="1">
    <citation type="submission" date="2018-12" db="EMBL/GenBank/DDBJ databases">
        <title>Genome Sequence of Candidatus Viridilinea halotolerans isolated from saline sulfide-rich spring.</title>
        <authorList>
            <person name="Grouzdev D.S."/>
            <person name="Burganskaya E.I."/>
            <person name="Krutkina M.S."/>
            <person name="Sukhacheva M.V."/>
            <person name="Gorlenko V.M."/>
        </authorList>
    </citation>
    <scope>NUCLEOTIDE SEQUENCE [LARGE SCALE GENOMIC DNA]</scope>
    <source>
        <strain evidence="6">Chok-6</strain>
    </source>
</reference>
<dbReference type="Pfam" id="PF01783">
    <property type="entry name" value="Ribosomal_L32p"/>
    <property type="match status" value="1"/>
</dbReference>
<proteinExistence type="inferred from homology"/>
<dbReference type="EMBL" id="RSAS01000799">
    <property type="protein sequence ID" value="RRR67267.1"/>
    <property type="molecule type" value="Genomic_DNA"/>
</dbReference>
<evidence type="ECO:0000256" key="2">
    <source>
        <dbReference type="ARBA" id="ARBA00022980"/>
    </source>
</evidence>
<evidence type="ECO:0000256" key="1">
    <source>
        <dbReference type="ARBA" id="ARBA00008560"/>
    </source>
</evidence>
<dbReference type="Proteomes" id="UP000280307">
    <property type="component" value="Unassembled WGS sequence"/>
</dbReference>
<dbReference type="GO" id="GO:0015934">
    <property type="term" value="C:large ribosomal subunit"/>
    <property type="evidence" value="ECO:0007669"/>
    <property type="project" value="InterPro"/>
</dbReference>
<keyword evidence="3 5" id="KW-0687">Ribonucleoprotein</keyword>
<dbReference type="InterPro" id="IPR011332">
    <property type="entry name" value="Ribosomal_zn-bd"/>
</dbReference>
<comment type="caution">
    <text evidence="6">The sequence shown here is derived from an EMBL/GenBank/DDBJ whole genome shotgun (WGS) entry which is preliminary data.</text>
</comment>
<dbReference type="PANTHER" id="PTHR35534">
    <property type="entry name" value="50S RIBOSOMAL PROTEIN L32"/>
    <property type="match status" value="1"/>
</dbReference>
<evidence type="ECO:0000313" key="6">
    <source>
        <dbReference type="EMBL" id="RRR67267.1"/>
    </source>
</evidence>
<keyword evidence="2 5" id="KW-0689">Ribosomal protein</keyword>
<gene>
    <name evidence="5 6" type="primary">rpmF</name>
    <name evidence="6" type="ORF">EI684_19200</name>
</gene>
<organism evidence="6 7">
    <name type="scientific">Candidatus Viridilinea halotolerans</name>
    <dbReference type="NCBI Taxonomy" id="2491704"/>
    <lineage>
        <taxon>Bacteria</taxon>
        <taxon>Bacillati</taxon>
        <taxon>Chloroflexota</taxon>
        <taxon>Chloroflexia</taxon>
        <taxon>Chloroflexales</taxon>
        <taxon>Chloroflexineae</taxon>
        <taxon>Oscillochloridaceae</taxon>
        <taxon>Candidatus Viridilinea</taxon>
    </lineage>
</organism>
<dbReference type="NCBIfam" id="TIGR01031">
    <property type="entry name" value="rpmF_bact"/>
    <property type="match status" value="1"/>
</dbReference>
<sequence length="63" mass="7036">MGAVPKRKVSRHRRGNRRQHLALTPPTMVICPRCGSMMRAHRVCKACGTYKGRQVIVLPPAAE</sequence>
<dbReference type="AlphaFoldDB" id="A0A426TST7"/>
<evidence type="ECO:0000256" key="3">
    <source>
        <dbReference type="ARBA" id="ARBA00023274"/>
    </source>
</evidence>